<comment type="caution">
    <text evidence="3">The sequence shown here is derived from an EMBL/GenBank/DDBJ whole genome shotgun (WGS) entry which is preliminary data.</text>
</comment>
<keyword evidence="1" id="KW-0732">Signal</keyword>
<keyword evidence="4" id="KW-1185">Reference proteome</keyword>
<organism evidence="3 4">
    <name type="scientific">Christiangramia antarctica</name>
    <dbReference type="NCBI Taxonomy" id="2058158"/>
    <lineage>
        <taxon>Bacteria</taxon>
        <taxon>Pseudomonadati</taxon>
        <taxon>Bacteroidota</taxon>
        <taxon>Flavobacteriia</taxon>
        <taxon>Flavobacteriales</taxon>
        <taxon>Flavobacteriaceae</taxon>
        <taxon>Christiangramia</taxon>
    </lineage>
</organism>
<feature type="domain" description="Lipocalin-like" evidence="2">
    <location>
        <begin position="33"/>
        <end position="140"/>
    </location>
</feature>
<dbReference type="InterPro" id="IPR024311">
    <property type="entry name" value="Lipocalin-like"/>
</dbReference>
<sequence length="159" mass="17746">MKKIALLITLALFIVSCGSTTKVAKEARKTFDGEWTLTSITYPNNPGNFNVTLFNEATASCFQGSTWNFVSNNNRGTYNVSGTGCDATTNNFIWSIDEENTPTGEYDFLLKPTDEKYKSTTGNQGFRLNLQSVTENNMVWEQTVSLDGSPFTIRMNFTK</sequence>
<name>A0ABW5X0H1_9FLAO</name>
<feature type="signal peptide" evidence="1">
    <location>
        <begin position="1"/>
        <end position="24"/>
    </location>
</feature>
<evidence type="ECO:0000259" key="2">
    <source>
        <dbReference type="Pfam" id="PF13648"/>
    </source>
</evidence>
<proteinExistence type="predicted"/>
<evidence type="ECO:0000256" key="1">
    <source>
        <dbReference type="SAM" id="SignalP"/>
    </source>
</evidence>
<gene>
    <name evidence="3" type="ORF">ACFSYS_00430</name>
</gene>
<dbReference type="PROSITE" id="PS51257">
    <property type="entry name" value="PROKAR_LIPOPROTEIN"/>
    <property type="match status" value="1"/>
</dbReference>
<dbReference type="EMBL" id="JBHUOJ010000001">
    <property type="protein sequence ID" value="MFD2831730.1"/>
    <property type="molecule type" value="Genomic_DNA"/>
</dbReference>
<dbReference type="RefSeq" id="WP_251741516.1">
    <property type="nucleotide sequence ID" value="NZ_JBHUOJ010000001.1"/>
</dbReference>
<dbReference type="Proteomes" id="UP001597438">
    <property type="component" value="Unassembled WGS sequence"/>
</dbReference>
<evidence type="ECO:0000313" key="3">
    <source>
        <dbReference type="EMBL" id="MFD2831730.1"/>
    </source>
</evidence>
<protein>
    <submittedName>
        <fullName evidence="3">Lipocalin family protein</fullName>
    </submittedName>
</protein>
<dbReference type="Pfam" id="PF13648">
    <property type="entry name" value="Lipocalin_4"/>
    <property type="match status" value="1"/>
</dbReference>
<feature type="chain" id="PRO_5046637326" evidence="1">
    <location>
        <begin position="25"/>
        <end position="159"/>
    </location>
</feature>
<accession>A0ABW5X0H1</accession>
<evidence type="ECO:0000313" key="4">
    <source>
        <dbReference type="Proteomes" id="UP001597438"/>
    </source>
</evidence>
<reference evidence="4" key="1">
    <citation type="journal article" date="2019" name="Int. J. Syst. Evol. Microbiol.">
        <title>The Global Catalogue of Microorganisms (GCM) 10K type strain sequencing project: providing services to taxonomists for standard genome sequencing and annotation.</title>
        <authorList>
            <consortium name="The Broad Institute Genomics Platform"/>
            <consortium name="The Broad Institute Genome Sequencing Center for Infectious Disease"/>
            <person name="Wu L."/>
            <person name="Ma J."/>
        </authorList>
    </citation>
    <scope>NUCLEOTIDE SEQUENCE [LARGE SCALE GENOMIC DNA]</scope>
    <source>
        <strain evidence="4">KCTC 52925</strain>
    </source>
</reference>